<reference evidence="1 2" key="1">
    <citation type="submission" date="2016-10" db="EMBL/GenBank/DDBJ databases">
        <authorList>
            <person name="de Groot N.N."/>
        </authorList>
    </citation>
    <scope>NUCLEOTIDE SEQUENCE [LARGE SCALE GENOMIC DNA]</scope>
    <source>
        <strain evidence="1 2">DSM 29316</strain>
    </source>
</reference>
<keyword evidence="2" id="KW-1185">Reference proteome</keyword>
<name>A0A1I0V6K1_9RHOB</name>
<protein>
    <submittedName>
        <fullName evidence="1">Uncharacterized protein</fullName>
    </submittedName>
</protein>
<evidence type="ECO:0000313" key="2">
    <source>
        <dbReference type="Proteomes" id="UP000198796"/>
    </source>
</evidence>
<sequence length="103" mass="11638">MPHASRIQRRWPETRASCLVLNPSWRVEQSDPLILKDPVVGGRSETGVDDILNSAELREMVLQVVREELDEVLSVEVAPALRRMVRQELYRMLEASEGGSRAG</sequence>
<dbReference type="STRING" id="871651.SAMN05421688_0348"/>
<organism evidence="1 2">
    <name type="scientific">Poseidonocella pacifica</name>
    <dbReference type="NCBI Taxonomy" id="871651"/>
    <lineage>
        <taxon>Bacteria</taxon>
        <taxon>Pseudomonadati</taxon>
        <taxon>Pseudomonadota</taxon>
        <taxon>Alphaproteobacteria</taxon>
        <taxon>Rhodobacterales</taxon>
        <taxon>Roseobacteraceae</taxon>
        <taxon>Poseidonocella</taxon>
    </lineage>
</organism>
<evidence type="ECO:0000313" key="1">
    <source>
        <dbReference type="EMBL" id="SFA71959.1"/>
    </source>
</evidence>
<gene>
    <name evidence="1" type="ORF">SAMN05421688_0348</name>
</gene>
<proteinExistence type="predicted"/>
<dbReference type="Proteomes" id="UP000198796">
    <property type="component" value="Unassembled WGS sequence"/>
</dbReference>
<dbReference type="AlphaFoldDB" id="A0A1I0V6K1"/>
<accession>A0A1I0V6K1</accession>
<dbReference type="EMBL" id="FOJU01000001">
    <property type="protein sequence ID" value="SFA71959.1"/>
    <property type="molecule type" value="Genomic_DNA"/>
</dbReference>
<dbReference type="RefSeq" id="WP_092059991.1">
    <property type="nucleotide sequence ID" value="NZ_FOJU01000001.1"/>
</dbReference>